<dbReference type="PROSITE" id="PS51320">
    <property type="entry name" value="TIFY"/>
    <property type="match status" value="1"/>
</dbReference>
<dbReference type="PANTHER" id="PTHR33077">
    <property type="entry name" value="PROTEIN TIFY 4A-RELATED-RELATED"/>
    <property type="match status" value="1"/>
</dbReference>
<keyword evidence="4" id="KW-0539">Nucleus</keyword>
<dbReference type="InterPro" id="IPR040390">
    <property type="entry name" value="TIFY/JAZ"/>
</dbReference>
<dbReference type="InterPro" id="IPR018467">
    <property type="entry name" value="CCT_CS"/>
</dbReference>
<proteinExistence type="inferred from homology"/>
<dbReference type="PANTHER" id="PTHR33077:SF5">
    <property type="entry name" value="PROTEIN TIFY 9"/>
    <property type="match status" value="1"/>
</dbReference>
<evidence type="ECO:0000256" key="4">
    <source>
        <dbReference type="RuleBase" id="RU369065"/>
    </source>
</evidence>
<accession>A0AAV9A6K9</accession>
<sequence length="139" mass="15792">MEAPIVHDFLGTESRPASRFPPLHPQFRIRVREIPGTENGAVSIFDSLPQLPLCDPDSRRCVEDFSGVEEEEGPLTIIYNGTVSVFNVSNEMAEKILKVAESTLDVSKRGCHQSQLEGENLPMARRRSLRRFLEKRKER</sequence>
<dbReference type="GO" id="GO:0031347">
    <property type="term" value="P:regulation of defense response"/>
    <property type="evidence" value="ECO:0007669"/>
    <property type="project" value="UniProtKB-UniRule"/>
</dbReference>
<gene>
    <name evidence="6" type="ORF">QJS04_geneDACA015380</name>
</gene>
<evidence type="ECO:0000256" key="3">
    <source>
        <dbReference type="ARBA" id="ARBA00022843"/>
    </source>
</evidence>
<evidence type="ECO:0000313" key="7">
    <source>
        <dbReference type="Proteomes" id="UP001179952"/>
    </source>
</evidence>
<dbReference type="AlphaFoldDB" id="A0AAV9A6K9"/>
<protein>
    <recommendedName>
        <fullName evidence="4">Protein TIFY</fullName>
    </recommendedName>
    <alternativeName>
        <fullName evidence="4">Jasmonate ZIM domain-containing protein</fullName>
    </alternativeName>
</protein>
<comment type="domain">
    <text evidence="4">The jas domain is required for interaction with COI1.</text>
</comment>
<dbReference type="Proteomes" id="UP001179952">
    <property type="component" value="Unassembled WGS sequence"/>
</dbReference>
<dbReference type="Pfam" id="PF09425">
    <property type="entry name" value="Jas_motif"/>
    <property type="match status" value="1"/>
</dbReference>
<dbReference type="GO" id="GO:0009611">
    <property type="term" value="P:response to wounding"/>
    <property type="evidence" value="ECO:0007669"/>
    <property type="project" value="UniProtKB-UniRule"/>
</dbReference>
<evidence type="ECO:0000259" key="5">
    <source>
        <dbReference type="PROSITE" id="PS51320"/>
    </source>
</evidence>
<organism evidence="6 7">
    <name type="scientific">Acorus gramineus</name>
    <name type="common">Dwarf sweet flag</name>
    <dbReference type="NCBI Taxonomy" id="55184"/>
    <lineage>
        <taxon>Eukaryota</taxon>
        <taxon>Viridiplantae</taxon>
        <taxon>Streptophyta</taxon>
        <taxon>Embryophyta</taxon>
        <taxon>Tracheophyta</taxon>
        <taxon>Spermatophyta</taxon>
        <taxon>Magnoliopsida</taxon>
        <taxon>Liliopsida</taxon>
        <taxon>Acoraceae</taxon>
        <taxon>Acorus</taxon>
    </lineage>
</organism>
<feature type="domain" description="Tify" evidence="5">
    <location>
        <begin position="68"/>
        <end position="102"/>
    </location>
</feature>
<comment type="caution">
    <text evidence="6">The sequence shown here is derived from an EMBL/GenBank/DDBJ whole genome shotgun (WGS) entry which is preliminary data.</text>
</comment>
<evidence type="ECO:0000256" key="2">
    <source>
        <dbReference type="ARBA" id="ARBA00022819"/>
    </source>
</evidence>
<reference evidence="6" key="1">
    <citation type="journal article" date="2023" name="Nat. Commun.">
        <title>Diploid and tetraploid genomes of Acorus and the evolution of monocots.</title>
        <authorList>
            <person name="Ma L."/>
            <person name="Liu K.W."/>
            <person name="Li Z."/>
            <person name="Hsiao Y.Y."/>
            <person name="Qi Y."/>
            <person name="Fu T."/>
            <person name="Tang G.D."/>
            <person name="Zhang D."/>
            <person name="Sun W.H."/>
            <person name="Liu D.K."/>
            <person name="Li Y."/>
            <person name="Chen G.Z."/>
            <person name="Liu X.D."/>
            <person name="Liao X.Y."/>
            <person name="Jiang Y.T."/>
            <person name="Yu X."/>
            <person name="Hao Y."/>
            <person name="Huang J."/>
            <person name="Zhao X.W."/>
            <person name="Ke S."/>
            <person name="Chen Y.Y."/>
            <person name="Wu W.L."/>
            <person name="Hsu J.L."/>
            <person name="Lin Y.F."/>
            <person name="Huang M.D."/>
            <person name="Li C.Y."/>
            <person name="Huang L."/>
            <person name="Wang Z.W."/>
            <person name="Zhao X."/>
            <person name="Zhong W.Y."/>
            <person name="Peng D.H."/>
            <person name="Ahmad S."/>
            <person name="Lan S."/>
            <person name="Zhang J.S."/>
            <person name="Tsai W.C."/>
            <person name="Van de Peer Y."/>
            <person name="Liu Z.J."/>
        </authorList>
    </citation>
    <scope>NUCLEOTIDE SEQUENCE</scope>
    <source>
        <strain evidence="6">SCP</strain>
    </source>
</reference>
<comment type="similarity">
    <text evidence="1 4">Belongs to the TIFY/JAZ family.</text>
</comment>
<dbReference type="SMART" id="SM00979">
    <property type="entry name" value="TIFY"/>
    <property type="match status" value="1"/>
</dbReference>
<dbReference type="EMBL" id="JAUJYN010000012">
    <property type="protein sequence ID" value="KAK1259600.1"/>
    <property type="molecule type" value="Genomic_DNA"/>
</dbReference>
<keyword evidence="2 4" id="KW-1184">Jasmonic acid signaling pathway</keyword>
<dbReference type="GO" id="GO:0005634">
    <property type="term" value="C:nucleus"/>
    <property type="evidence" value="ECO:0007669"/>
    <property type="project" value="UniProtKB-SubCell"/>
</dbReference>
<keyword evidence="7" id="KW-1185">Reference proteome</keyword>
<name>A0AAV9A6K9_ACOGR</name>
<dbReference type="Pfam" id="PF06200">
    <property type="entry name" value="tify"/>
    <property type="match status" value="1"/>
</dbReference>
<dbReference type="InterPro" id="IPR010399">
    <property type="entry name" value="Tify_dom"/>
</dbReference>
<reference evidence="6" key="2">
    <citation type="submission" date="2023-06" db="EMBL/GenBank/DDBJ databases">
        <authorList>
            <person name="Ma L."/>
            <person name="Liu K.-W."/>
            <person name="Li Z."/>
            <person name="Hsiao Y.-Y."/>
            <person name="Qi Y."/>
            <person name="Fu T."/>
            <person name="Tang G."/>
            <person name="Zhang D."/>
            <person name="Sun W.-H."/>
            <person name="Liu D.-K."/>
            <person name="Li Y."/>
            <person name="Chen G.-Z."/>
            <person name="Liu X.-D."/>
            <person name="Liao X.-Y."/>
            <person name="Jiang Y.-T."/>
            <person name="Yu X."/>
            <person name="Hao Y."/>
            <person name="Huang J."/>
            <person name="Zhao X.-W."/>
            <person name="Ke S."/>
            <person name="Chen Y.-Y."/>
            <person name="Wu W.-L."/>
            <person name="Hsu J.-L."/>
            <person name="Lin Y.-F."/>
            <person name="Huang M.-D."/>
            <person name="Li C.-Y."/>
            <person name="Huang L."/>
            <person name="Wang Z.-W."/>
            <person name="Zhao X."/>
            <person name="Zhong W.-Y."/>
            <person name="Peng D.-H."/>
            <person name="Ahmad S."/>
            <person name="Lan S."/>
            <person name="Zhang J.-S."/>
            <person name="Tsai W.-C."/>
            <person name="Van De Peer Y."/>
            <person name="Liu Z.-J."/>
        </authorList>
    </citation>
    <scope>NUCLEOTIDE SEQUENCE</scope>
    <source>
        <strain evidence="6">SCP</strain>
        <tissue evidence="6">Leaves</tissue>
    </source>
</reference>
<dbReference type="GO" id="GO:2000022">
    <property type="term" value="P:regulation of jasmonic acid mediated signaling pathway"/>
    <property type="evidence" value="ECO:0007669"/>
    <property type="project" value="UniProtKB-UniRule"/>
</dbReference>
<keyword evidence="3" id="KW-0832">Ubl conjugation</keyword>
<comment type="subcellular location">
    <subcellularLocation>
        <location evidence="4">Nucleus</location>
    </subcellularLocation>
</comment>
<evidence type="ECO:0000256" key="1">
    <source>
        <dbReference type="ARBA" id="ARBA00008614"/>
    </source>
</evidence>
<comment type="function">
    <text evidence="4">Repressor of jasmonate responses.</text>
</comment>
<evidence type="ECO:0000313" key="6">
    <source>
        <dbReference type="EMBL" id="KAK1259600.1"/>
    </source>
</evidence>